<proteinExistence type="predicted"/>
<dbReference type="InterPro" id="IPR006287">
    <property type="entry name" value="DJ-1"/>
</dbReference>
<dbReference type="KEGG" id="hha:Hhal_1208"/>
<dbReference type="GO" id="GO:0005737">
    <property type="term" value="C:cytoplasm"/>
    <property type="evidence" value="ECO:0007669"/>
    <property type="project" value="UniProtKB-ARBA"/>
</dbReference>
<dbReference type="SUPFAM" id="SSF52317">
    <property type="entry name" value="Class I glutamine amidotransferase-like"/>
    <property type="match status" value="1"/>
</dbReference>
<dbReference type="NCBIfam" id="TIGR01383">
    <property type="entry name" value="not_thiJ"/>
    <property type="match status" value="1"/>
</dbReference>
<evidence type="ECO:0000256" key="1">
    <source>
        <dbReference type="ARBA" id="ARBA00022737"/>
    </source>
</evidence>
<feature type="domain" description="DJ-1/PfpI" evidence="2">
    <location>
        <begin position="5"/>
        <end position="164"/>
    </location>
</feature>
<dbReference type="HOGENOM" id="CLU_000445_44_2_6"/>
<evidence type="ECO:0000259" key="2">
    <source>
        <dbReference type="Pfam" id="PF01965"/>
    </source>
</evidence>
<name>A1WWC1_HALHL</name>
<reference evidence="4" key="1">
    <citation type="submission" date="2006-12" db="EMBL/GenBank/DDBJ databases">
        <title>Complete sequence of Halorhodospira halophila SL1.</title>
        <authorList>
            <consortium name="US DOE Joint Genome Institute"/>
            <person name="Copeland A."/>
            <person name="Lucas S."/>
            <person name="Lapidus A."/>
            <person name="Barry K."/>
            <person name="Detter J.C."/>
            <person name="Glavina del Rio T."/>
            <person name="Hammon N."/>
            <person name="Israni S."/>
            <person name="Dalin E."/>
            <person name="Tice H."/>
            <person name="Pitluck S."/>
            <person name="Saunders E."/>
            <person name="Brettin T."/>
            <person name="Bruce D."/>
            <person name="Han C."/>
            <person name="Tapia R."/>
            <person name="Schmutz J."/>
            <person name="Larimer F."/>
            <person name="Land M."/>
            <person name="Hauser L."/>
            <person name="Kyrpides N."/>
            <person name="Mikhailova N."/>
            <person name="Hoff W."/>
            <person name="Richardson P."/>
        </authorList>
    </citation>
    <scope>NUCLEOTIDE SEQUENCE [LARGE SCALE GENOMIC DNA]</scope>
    <source>
        <strain evidence="4">DSM 244 / SL1</strain>
    </source>
</reference>
<dbReference type="FunFam" id="3.40.50.880:FF:000015">
    <property type="entry name" value="Protein DJ-1 homolog C"/>
    <property type="match status" value="1"/>
</dbReference>
<dbReference type="InterPro" id="IPR029062">
    <property type="entry name" value="Class_I_gatase-like"/>
</dbReference>
<accession>A1WWC1</accession>
<dbReference type="PANTHER" id="PTHR48094">
    <property type="entry name" value="PROTEIN/NUCLEIC ACID DEGLYCASE DJ-1-RELATED"/>
    <property type="match status" value="1"/>
</dbReference>
<dbReference type="Pfam" id="PF01965">
    <property type="entry name" value="DJ-1_PfpI"/>
    <property type="match status" value="1"/>
</dbReference>
<sequence length="188" mass="20186">MMSVRVLVPLAHGCEELEAVTVIDLLRRAGAEVVVAGLESGTVRASRGVQLVPDTELDRVVEETFDLIVLPGGLGGAERLEGDARIARMLQAQNERGGWIAAICAAPRVLAEVGVLQGRRATAFPTQLERHGIEPEDSAVVIDDNLITSRGPGTAMDFALRLIEVVYGDEKAAEVEGALQRPLSHQRY</sequence>
<dbReference type="Proteomes" id="UP000000647">
    <property type="component" value="Chromosome"/>
</dbReference>
<dbReference type="RefSeq" id="WP_011814006.1">
    <property type="nucleotide sequence ID" value="NC_008789.1"/>
</dbReference>
<evidence type="ECO:0000313" key="4">
    <source>
        <dbReference type="Proteomes" id="UP000000647"/>
    </source>
</evidence>
<protein>
    <submittedName>
        <fullName evidence="3">DJ-1 family protein</fullName>
    </submittedName>
</protein>
<evidence type="ECO:0000313" key="3">
    <source>
        <dbReference type="EMBL" id="ABM61983.1"/>
    </source>
</evidence>
<keyword evidence="4" id="KW-1185">Reference proteome</keyword>
<dbReference type="EMBL" id="CP000544">
    <property type="protein sequence ID" value="ABM61983.1"/>
    <property type="molecule type" value="Genomic_DNA"/>
</dbReference>
<dbReference type="CDD" id="cd03135">
    <property type="entry name" value="GATase1_DJ-1"/>
    <property type="match status" value="1"/>
</dbReference>
<dbReference type="PANTHER" id="PTHR48094:SF12">
    <property type="entry name" value="PARKINSON DISEASE PROTEIN 7 HOMOLOG"/>
    <property type="match status" value="1"/>
</dbReference>
<reference evidence="3 4" key="2">
    <citation type="journal article" date="2013" name="Stand. Genomic Sci.">
        <title>Complete genome sequence of Halorhodospira halophila SL1.</title>
        <authorList>
            <person name="Challacombe J.F."/>
            <person name="Majid S."/>
            <person name="Deole R."/>
            <person name="Brettin T.S."/>
            <person name="Bruce D."/>
            <person name="Delano S.F."/>
            <person name="Detter J.C."/>
            <person name="Gleasner C.D."/>
            <person name="Han C.S."/>
            <person name="Misra M."/>
            <person name="Reitenga K.G."/>
            <person name="Mikhailova N."/>
            <person name="Woyke T."/>
            <person name="Pitluck S."/>
            <person name="Nolan M."/>
            <person name="Land M.L."/>
            <person name="Saunders E."/>
            <person name="Tapia R."/>
            <person name="Lapidus A."/>
            <person name="Ivanova N."/>
            <person name="Hoff W.D."/>
        </authorList>
    </citation>
    <scope>NUCLEOTIDE SEQUENCE [LARGE SCALE GENOMIC DNA]</scope>
    <source>
        <strain evidence="4">DSM 244 / SL1</strain>
    </source>
</reference>
<dbReference type="Gene3D" id="3.40.50.880">
    <property type="match status" value="1"/>
</dbReference>
<dbReference type="InterPro" id="IPR050325">
    <property type="entry name" value="Prot/Nucl_acid_deglycase"/>
</dbReference>
<organism evidence="3 4">
    <name type="scientific">Halorhodospira halophila (strain DSM 244 / SL1)</name>
    <name type="common">Ectothiorhodospira halophila (strain DSM 244 / SL1)</name>
    <dbReference type="NCBI Taxonomy" id="349124"/>
    <lineage>
        <taxon>Bacteria</taxon>
        <taxon>Pseudomonadati</taxon>
        <taxon>Pseudomonadota</taxon>
        <taxon>Gammaproteobacteria</taxon>
        <taxon>Chromatiales</taxon>
        <taxon>Ectothiorhodospiraceae</taxon>
        <taxon>Halorhodospira</taxon>
    </lineage>
</organism>
<dbReference type="InterPro" id="IPR002818">
    <property type="entry name" value="DJ-1/PfpI"/>
</dbReference>
<keyword evidence="1" id="KW-0677">Repeat</keyword>
<dbReference type="eggNOG" id="COG0693">
    <property type="taxonomic scope" value="Bacteria"/>
</dbReference>
<gene>
    <name evidence="3" type="ordered locus">Hhal_1208</name>
</gene>
<dbReference type="STRING" id="349124.Hhal_1208"/>
<dbReference type="AlphaFoldDB" id="A1WWC1"/>